<dbReference type="EMBL" id="JBBHLL010000124">
    <property type="protein sequence ID" value="KAK7814381.1"/>
    <property type="molecule type" value="Genomic_DNA"/>
</dbReference>
<sequence length="64" mass="6897">MGQVMWSPPGNSGKVFRMFTVHDEHGGKGDDLLPAGTEDYVHITSSSKNNEENKAAAVLQIQAP</sequence>
<comment type="caution">
    <text evidence="2">The sequence shown here is derived from an EMBL/GenBank/DDBJ whole genome shotgun (WGS) entry which is preliminary data.</text>
</comment>
<evidence type="ECO:0000256" key="1">
    <source>
        <dbReference type="SAM" id="MobiDB-lite"/>
    </source>
</evidence>
<feature type="region of interest" description="Disordered" evidence="1">
    <location>
        <begin position="44"/>
        <end position="64"/>
    </location>
</feature>
<gene>
    <name evidence="2" type="ORF">U0070_027039</name>
</gene>
<evidence type="ECO:0000313" key="2">
    <source>
        <dbReference type="EMBL" id="KAK7814381.1"/>
    </source>
</evidence>
<organism evidence="2 3">
    <name type="scientific">Myodes glareolus</name>
    <name type="common">Bank vole</name>
    <name type="synonym">Clethrionomys glareolus</name>
    <dbReference type="NCBI Taxonomy" id="447135"/>
    <lineage>
        <taxon>Eukaryota</taxon>
        <taxon>Metazoa</taxon>
        <taxon>Chordata</taxon>
        <taxon>Craniata</taxon>
        <taxon>Vertebrata</taxon>
        <taxon>Euteleostomi</taxon>
        <taxon>Mammalia</taxon>
        <taxon>Eutheria</taxon>
        <taxon>Euarchontoglires</taxon>
        <taxon>Glires</taxon>
        <taxon>Rodentia</taxon>
        <taxon>Myomorpha</taxon>
        <taxon>Muroidea</taxon>
        <taxon>Cricetidae</taxon>
        <taxon>Arvicolinae</taxon>
        <taxon>Myodes</taxon>
    </lineage>
</organism>
<proteinExistence type="predicted"/>
<dbReference type="AlphaFoldDB" id="A0AAW0IJV2"/>
<dbReference type="Proteomes" id="UP001488838">
    <property type="component" value="Unassembled WGS sequence"/>
</dbReference>
<accession>A0AAW0IJV2</accession>
<name>A0AAW0IJV2_MYOGA</name>
<keyword evidence="3" id="KW-1185">Reference proteome</keyword>
<protein>
    <submittedName>
        <fullName evidence="2">Uncharacterized protein</fullName>
    </submittedName>
</protein>
<evidence type="ECO:0000313" key="3">
    <source>
        <dbReference type="Proteomes" id="UP001488838"/>
    </source>
</evidence>
<reference evidence="2 3" key="1">
    <citation type="journal article" date="2023" name="bioRxiv">
        <title>Conserved and derived expression patterns and positive selection on dental genes reveal complex evolutionary context of ever-growing rodent molars.</title>
        <authorList>
            <person name="Calamari Z.T."/>
            <person name="Song A."/>
            <person name="Cohen E."/>
            <person name="Akter M."/>
            <person name="Roy R.D."/>
            <person name="Hallikas O."/>
            <person name="Christensen M.M."/>
            <person name="Li P."/>
            <person name="Marangoni P."/>
            <person name="Jernvall J."/>
            <person name="Klein O.D."/>
        </authorList>
    </citation>
    <scope>NUCLEOTIDE SEQUENCE [LARGE SCALE GENOMIC DNA]</scope>
    <source>
        <strain evidence="2">V071</strain>
    </source>
</reference>